<evidence type="ECO:0008006" key="4">
    <source>
        <dbReference type="Google" id="ProtNLM"/>
    </source>
</evidence>
<organism evidence="2 3">
    <name type="scientific">Pilimelia columellifera subsp. columellifera</name>
    <dbReference type="NCBI Taxonomy" id="706583"/>
    <lineage>
        <taxon>Bacteria</taxon>
        <taxon>Bacillati</taxon>
        <taxon>Actinomycetota</taxon>
        <taxon>Actinomycetes</taxon>
        <taxon>Micromonosporales</taxon>
        <taxon>Micromonosporaceae</taxon>
        <taxon>Pilimelia</taxon>
    </lineage>
</organism>
<feature type="transmembrane region" description="Helical" evidence="1">
    <location>
        <begin position="85"/>
        <end position="105"/>
    </location>
</feature>
<protein>
    <recommendedName>
        <fullName evidence="4">Integral membrane protein</fullName>
    </recommendedName>
</protein>
<sequence length="136" mass="13457">MTAAADEMTGPAPATLRWAAALVAAEAGGLGLLSAYLLYADLTGEAASQLGALLVTAFVVAAAVAVAAMARALGQRRGGARGPAVVTQLFLLAAAYYMVTGGLVWAGVPLAVYALVAGAALIASATTTALGLRRRL</sequence>
<name>A0ABP6AF74_9ACTN</name>
<feature type="transmembrane region" description="Helical" evidence="1">
    <location>
        <begin position="111"/>
        <end position="132"/>
    </location>
</feature>
<evidence type="ECO:0000313" key="3">
    <source>
        <dbReference type="Proteomes" id="UP001499978"/>
    </source>
</evidence>
<keyword evidence="1" id="KW-0472">Membrane</keyword>
<dbReference type="RefSeq" id="WP_344168950.1">
    <property type="nucleotide sequence ID" value="NZ_BAAARY010000003.1"/>
</dbReference>
<keyword evidence="1" id="KW-1133">Transmembrane helix</keyword>
<dbReference type="Proteomes" id="UP001499978">
    <property type="component" value="Unassembled WGS sequence"/>
</dbReference>
<gene>
    <name evidence="2" type="ORF">GCM10010201_10030</name>
</gene>
<proteinExistence type="predicted"/>
<reference evidence="3" key="1">
    <citation type="journal article" date="2019" name="Int. J. Syst. Evol. Microbiol.">
        <title>The Global Catalogue of Microorganisms (GCM) 10K type strain sequencing project: providing services to taxonomists for standard genome sequencing and annotation.</title>
        <authorList>
            <consortium name="The Broad Institute Genomics Platform"/>
            <consortium name="The Broad Institute Genome Sequencing Center for Infectious Disease"/>
            <person name="Wu L."/>
            <person name="Ma J."/>
        </authorList>
    </citation>
    <scope>NUCLEOTIDE SEQUENCE [LARGE SCALE GENOMIC DNA]</scope>
    <source>
        <strain evidence="3">JCM 3367</strain>
    </source>
</reference>
<accession>A0ABP6AF74</accession>
<evidence type="ECO:0000256" key="1">
    <source>
        <dbReference type="SAM" id="Phobius"/>
    </source>
</evidence>
<feature type="transmembrane region" description="Helical" evidence="1">
    <location>
        <begin position="18"/>
        <end position="39"/>
    </location>
</feature>
<comment type="caution">
    <text evidence="2">The sequence shown here is derived from an EMBL/GenBank/DDBJ whole genome shotgun (WGS) entry which is preliminary data.</text>
</comment>
<keyword evidence="3" id="KW-1185">Reference proteome</keyword>
<feature type="transmembrane region" description="Helical" evidence="1">
    <location>
        <begin position="51"/>
        <end position="73"/>
    </location>
</feature>
<evidence type="ECO:0000313" key="2">
    <source>
        <dbReference type="EMBL" id="GAA2515593.1"/>
    </source>
</evidence>
<dbReference type="EMBL" id="BAAARY010000003">
    <property type="protein sequence ID" value="GAA2515593.1"/>
    <property type="molecule type" value="Genomic_DNA"/>
</dbReference>
<keyword evidence="1" id="KW-0812">Transmembrane</keyword>